<dbReference type="AlphaFoldDB" id="A0AAJ7WZ26"/>
<accession>A0AAJ7WZ26</accession>
<protein>
    <submittedName>
        <fullName evidence="2">Centrosomal protein of 19 kDa isoform X2</fullName>
    </submittedName>
</protein>
<dbReference type="InterPro" id="IPR029412">
    <property type="entry name" value="CEP19"/>
</dbReference>
<keyword evidence="1" id="KW-1185">Reference proteome</keyword>
<dbReference type="Proteomes" id="UP001318040">
    <property type="component" value="Chromosome 21"/>
</dbReference>
<sequence length="202" mass="22803">MNTRFTICSDVIGHLLPLDTSVLHFVVRMGARQGARDQQRVRLPHPHPWVARPISFVLAPIRTGKSKRTPMPPHVPLRCGVRLSPPALVLDYAEHDSGRVRRRIVPLRAFSAFSGDGGHNWQAHRKAQQQRADAHIFFTSGVICRMTSVGGLGVPCPAPPPHLGWNRLEHHRVRYVVNNSVKEQTSRRWSVPTALNVRDREQ</sequence>
<proteinExistence type="predicted"/>
<reference evidence="2" key="1">
    <citation type="submission" date="2025-08" db="UniProtKB">
        <authorList>
            <consortium name="RefSeq"/>
        </authorList>
    </citation>
    <scope>IDENTIFICATION</scope>
    <source>
        <tissue evidence="2">Sperm</tissue>
    </source>
</reference>
<evidence type="ECO:0000313" key="1">
    <source>
        <dbReference type="Proteomes" id="UP001318040"/>
    </source>
</evidence>
<dbReference type="CTD" id="84984"/>
<name>A0AAJ7WZ26_PETMA</name>
<evidence type="ECO:0000313" key="2">
    <source>
        <dbReference type="RefSeq" id="XP_032813983.1"/>
    </source>
</evidence>
<gene>
    <name evidence="2" type="primary">CEP19</name>
</gene>
<dbReference type="Pfam" id="PF14933">
    <property type="entry name" value="CEP19"/>
    <property type="match status" value="1"/>
</dbReference>
<dbReference type="RefSeq" id="XP_032813983.1">
    <property type="nucleotide sequence ID" value="XM_032958092.1"/>
</dbReference>
<organism evidence="1 2">
    <name type="scientific">Petromyzon marinus</name>
    <name type="common">Sea lamprey</name>
    <dbReference type="NCBI Taxonomy" id="7757"/>
    <lineage>
        <taxon>Eukaryota</taxon>
        <taxon>Metazoa</taxon>
        <taxon>Chordata</taxon>
        <taxon>Craniata</taxon>
        <taxon>Vertebrata</taxon>
        <taxon>Cyclostomata</taxon>
        <taxon>Hyperoartia</taxon>
        <taxon>Petromyzontiformes</taxon>
        <taxon>Petromyzontidae</taxon>
        <taxon>Petromyzon</taxon>
    </lineage>
</organism>